<evidence type="ECO:0000256" key="3">
    <source>
        <dbReference type="ARBA" id="ARBA00022475"/>
    </source>
</evidence>
<evidence type="ECO:0000256" key="6">
    <source>
        <dbReference type="ARBA" id="ARBA00022989"/>
    </source>
</evidence>
<keyword evidence="2" id="KW-0813">Transport</keyword>
<accession>A0A2V3YBN6</accession>
<evidence type="ECO:0000256" key="1">
    <source>
        <dbReference type="ARBA" id="ARBA00004651"/>
    </source>
</evidence>
<proteinExistence type="predicted"/>
<feature type="transmembrane region" description="Helical" evidence="9">
    <location>
        <begin position="224"/>
        <end position="243"/>
    </location>
</feature>
<evidence type="ECO:0000256" key="7">
    <source>
        <dbReference type="ARBA" id="ARBA00023136"/>
    </source>
</evidence>
<keyword evidence="6 9" id="KW-1133">Transmembrane helix</keyword>
<comment type="caution">
    <text evidence="10">The sequence shown here is derived from an EMBL/GenBank/DDBJ whole genome shotgun (WGS) entry which is preliminary data.</text>
</comment>
<keyword evidence="3" id="KW-1003">Cell membrane</keyword>
<evidence type="ECO:0000256" key="4">
    <source>
        <dbReference type="ARBA" id="ARBA00022519"/>
    </source>
</evidence>
<keyword evidence="7 9" id="KW-0472">Membrane</keyword>
<keyword evidence="4" id="KW-0997">Cell inner membrane</keyword>
<evidence type="ECO:0000256" key="5">
    <source>
        <dbReference type="ARBA" id="ARBA00022692"/>
    </source>
</evidence>
<name>A0A2V3YBN6_9FIRM</name>
<feature type="transmembrane region" description="Helical" evidence="9">
    <location>
        <begin position="57"/>
        <end position="79"/>
    </location>
</feature>
<keyword evidence="5 9" id="KW-0812">Transmembrane</keyword>
<evidence type="ECO:0000256" key="2">
    <source>
        <dbReference type="ARBA" id="ARBA00022448"/>
    </source>
</evidence>
<dbReference type="PANTHER" id="PTHR32196:SF71">
    <property type="entry name" value="AUTOINDUCER 2 IMPORT SYSTEM PERMEASE PROTEIN LSRD"/>
    <property type="match status" value="1"/>
</dbReference>
<gene>
    <name evidence="10" type="ORF">DFR60_101115</name>
</gene>
<comment type="subcellular location">
    <subcellularLocation>
        <location evidence="1">Cell membrane</location>
        <topology evidence="1">Multi-pass membrane protein</topology>
    </subcellularLocation>
</comment>
<feature type="transmembrane region" description="Helical" evidence="9">
    <location>
        <begin position="109"/>
        <end position="126"/>
    </location>
</feature>
<dbReference type="GO" id="GO:0005886">
    <property type="term" value="C:plasma membrane"/>
    <property type="evidence" value="ECO:0007669"/>
    <property type="project" value="UniProtKB-SubCell"/>
</dbReference>
<dbReference type="GeneID" id="86059471"/>
<dbReference type="RefSeq" id="WP_002600695.1">
    <property type="nucleotide sequence ID" value="NZ_DBEWYZ010000183.1"/>
</dbReference>
<sequence length="334" mass="35254">MAELAVQKDVPKLKAGDRISIIKNKPSFSLVFSVIILVLIVALFGGVTKGAFFGRNVLMGIFNQALIIGTMATAVSFIYTTGNLDISVGNSMALAATIGALIYNRTGNIALMVVTAVTVGIILMVFNCTLSVVFQIKTVTVAIVMIQLYSAIVSEILGPDSLKVDYSVCKMLENAGFRYAMFLGYFILCIIVYHFTPVGRRLRFVGGNPNCADQTGISAKRSTYVSFFMAGIGVGVAAIFTIIRTGSVSTEVGSGMGMDVMLATVLGGMSIFGGARSNAYAGLMGALTVSALNKGLLMAGVSSTAIQGVRGIVFLLLVFLNSERPSTLPTRQQV</sequence>
<organism evidence="10 11">
    <name type="scientific">Hungatella effluvii</name>
    <dbReference type="NCBI Taxonomy" id="1096246"/>
    <lineage>
        <taxon>Bacteria</taxon>
        <taxon>Bacillati</taxon>
        <taxon>Bacillota</taxon>
        <taxon>Clostridia</taxon>
        <taxon>Lachnospirales</taxon>
        <taxon>Lachnospiraceae</taxon>
        <taxon>Hungatella</taxon>
    </lineage>
</organism>
<dbReference type="Proteomes" id="UP000248057">
    <property type="component" value="Unassembled WGS sequence"/>
</dbReference>
<feature type="transmembrane region" description="Helical" evidence="9">
    <location>
        <begin position="255"/>
        <end position="275"/>
    </location>
</feature>
<evidence type="ECO:0000313" key="10">
    <source>
        <dbReference type="EMBL" id="PXX56811.1"/>
    </source>
</evidence>
<evidence type="ECO:0000256" key="9">
    <source>
        <dbReference type="SAM" id="Phobius"/>
    </source>
</evidence>
<evidence type="ECO:0000256" key="8">
    <source>
        <dbReference type="ARBA" id="ARBA00039381"/>
    </source>
</evidence>
<dbReference type="PANTHER" id="PTHR32196">
    <property type="entry name" value="ABC TRANSPORTER PERMEASE PROTEIN YPHD-RELATED-RELATED"/>
    <property type="match status" value="1"/>
</dbReference>
<dbReference type="EMBL" id="QJKD01000001">
    <property type="protein sequence ID" value="PXX56811.1"/>
    <property type="molecule type" value="Genomic_DNA"/>
</dbReference>
<feature type="transmembrane region" description="Helical" evidence="9">
    <location>
        <begin position="177"/>
        <end position="195"/>
    </location>
</feature>
<dbReference type="InterPro" id="IPR001851">
    <property type="entry name" value="ABC_transp_permease"/>
</dbReference>
<feature type="transmembrane region" description="Helical" evidence="9">
    <location>
        <begin position="86"/>
        <end position="103"/>
    </location>
</feature>
<dbReference type="GO" id="GO:0022857">
    <property type="term" value="F:transmembrane transporter activity"/>
    <property type="evidence" value="ECO:0007669"/>
    <property type="project" value="InterPro"/>
</dbReference>
<dbReference type="Pfam" id="PF02653">
    <property type="entry name" value="BPD_transp_2"/>
    <property type="match status" value="1"/>
</dbReference>
<feature type="transmembrane region" description="Helical" evidence="9">
    <location>
        <begin position="296"/>
        <end position="320"/>
    </location>
</feature>
<feature type="transmembrane region" description="Helical" evidence="9">
    <location>
        <begin position="28"/>
        <end position="45"/>
    </location>
</feature>
<evidence type="ECO:0000313" key="11">
    <source>
        <dbReference type="Proteomes" id="UP000248057"/>
    </source>
</evidence>
<keyword evidence="11" id="KW-1185">Reference proteome</keyword>
<reference evidence="10 11" key="1">
    <citation type="submission" date="2018-05" db="EMBL/GenBank/DDBJ databases">
        <title>Genomic Encyclopedia of Type Strains, Phase IV (KMG-IV): sequencing the most valuable type-strain genomes for metagenomic binning, comparative biology and taxonomic classification.</title>
        <authorList>
            <person name="Goeker M."/>
        </authorList>
    </citation>
    <scope>NUCLEOTIDE SEQUENCE [LARGE SCALE GENOMIC DNA]</scope>
    <source>
        <strain evidence="10 11">DSM 24995</strain>
    </source>
</reference>
<dbReference type="AlphaFoldDB" id="A0A2V3YBN6"/>
<protein>
    <recommendedName>
        <fullName evidence="8">Autoinducer 2 import system permease protein LsrD</fullName>
    </recommendedName>
</protein>
<feature type="transmembrane region" description="Helical" evidence="9">
    <location>
        <begin position="138"/>
        <end position="157"/>
    </location>
</feature>